<accession>A0A919QA73</accession>
<evidence type="ECO:0000313" key="2">
    <source>
        <dbReference type="Proteomes" id="UP000640052"/>
    </source>
</evidence>
<evidence type="ECO:0000313" key="1">
    <source>
        <dbReference type="EMBL" id="GIH24893.1"/>
    </source>
</evidence>
<gene>
    <name evidence="1" type="ORF">Aph01nite_32030</name>
</gene>
<dbReference type="RefSeq" id="WP_204041634.1">
    <property type="nucleotide sequence ID" value="NZ_BOOA01000023.1"/>
</dbReference>
<protein>
    <submittedName>
        <fullName evidence="1">Uncharacterized protein</fullName>
    </submittedName>
</protein>
<keyword evidence="2" id="KW-1185">Reference proteome</keyword>
<dbReference type="AlphaFoldDB" id="A0A919QA73"/>
<sequence>MESTRAFELRVDALQMLDGDEAHLGLAKCISTCSSTCTVTCTITTP</sequence>
<dbReference type="Proteomes" id="UP000640052">
    <property type="component" value="Unassembled WGS sequence"/>
</dbReference>
<reference evidence="1" key="1">
    <citation type="submission" date="2021-01" db="EMBL/GenBank/DDBJ databases">
        <title>Whole genome shotgun sequence of Acrocarpospora phusangensis NBRC 108782.</title>
        <authorList>
            <person name="Komaki H."/>
            <person name="Tamura T."/>
        </authorList>
    </citation>
    <scope>NUCLEOTIDE SEQUENCE</scope>
    <source>
        <strain evidence="1">NBRC 108782</strain>
    </source>
</reference>
<comment type="caution">
    <text evidence="1">The sequence shown here is derived from an EMBL/GenBank/DDBJ whole genome shotgun (WGS) entry which is preliminary data.</text>
</comment>
<name>A0A919QA73_9ACTN</name>
<proteinExistence type="predicted"/>
<organism evidence="1 2">
    <name type="scientific">Acrocarpospora phusangensis</name>
    <dbReference type="NCBI Taxonomy" id="1070424"/>
    <lineage>
        <taxon>Bacteria</taxon>
        <taxon>Bacillati</taxon>
        <taxon>Actinomycetota</taxon>
        <taxon>Actinomycetes</taxon>
        <taxon>Streptosporangiales</taxon>
        <taxon>Streptosporangiaceae</taxon>
        <taxon>Acrocarpospora</taxon>
    </lineage>
</organism>
<dbReference type="EMBL" id="BOOA01000023">
    <property type="protein sequence ID" value="GIH24893.1"/>
    <property type="molecule type" value="Genomic_DNA"/>
</dbReference>